<dbReference type="InParanoid" id="A0A3N4K9C6"/>
<proteinExistence type="predicted"/>
<dbReference type="Proteomes" id="UP000277580">
    <property type="component" value="Unassembled WGS sequence"/>
</dbReference>
<reference evidence="2 3" key="1">
    <citation type="journal article" date="2018" name="Nat. Ecol. Evol.">
        <title>Pezizomycetes genomes reveal the molecular basis of ectomycorrhizal truffle lifestyle.</title>
        <authorList>
            <person name="Murat C."/>
            <person name="Payen T."/>
            <person name="Noel B."/>
            <person name="Kuo A."/>
            <person name="Morin E."/>
            <person name="Chen J."/>
            <person name="Kohler A."/>
            <person name="Krizsan K."/>
            <person name="Balestrini R."/>
            <person name="Da Silva C."/>
            <person name="Montanini B."/>
            <person name="Hainaut M."/>
            <person name="Levati E."/>
            <person name="Barry K.W."/>
            <person name="Belfiori B."/>
            <person name="Cichocki N."/>
            <person name="Clum A."/>
            <person name="Dockter R.B."/>
            <person name="Fauchery L."/>
            <person name="Guy J."/>
            <person name="Iotti M."/>
            <person name="Le Tacon F."/>
            <person name="Lindquist E.A."/>
            <person name="Lipzen A."/>
            <person name="Malagnac F."/>
            <person name="Mello A."/>
            <person name="Molinier V."/>
            <person name="Miyauchi S."/>
            <person name="Poulain J."/>
            <person name="Riccioni C."/>
            <person name="Rubini A."/>
            <person name="Sitrit Y."/>
            <person name="Splivallo R."/>
            <person name="Traeger S."/>
            <person name="Wang M."/>
            <person name="Zifcakova L."/>
            <person name="Wipf D."/>
            <person name="Zambonelli A."/>
            <person name="Paolocci F."/>
            <person name="Nowrousian M."/>
            <person name="Ottonello S."/>
            <person name="Baldrian P."/>
            <person name="Spatafora J.W."/>
            <person name="Henrissat B."/>
            <person name="Nagy L.G."/>
            <person name="Aury J.M."/>
            <person name="Wincker P."/>
            <person name="Grigoriev I.V."/>
            <person name="Bonfante P."/>
            <person name="Martin F.M."/>
        </authorList>
    </citation>
    <scope>NUCLEOTIDE SEQUENCE [LARGE SCALE GENOMIC DNA]</scope>
    <source>
        <strain evidence="2 3">CCBAS932</strain>
    </source>
</reference>
<feature type="transmembrane region" description="Helical" evidence="1">
    <location>
        <begin position="46"/>
        <end position="71"/>
    </location>
</feature>
<keyword evidence="1" id="KW-1133">Transmembrane helix</keyword>
<keyword evidence="3" id="KW-1185">Reference proteome</keyword>
<accession>A0A3N4K9C6</accession>
<keyword evidence="1" id="KW-0812">Transmembrane</keyword>
<protein>
    <submittedName>
        <fullName evidence="2">Uncharacterized protein</fullName>
    </submittedName>
</protein>
<sequence length="80" mass="9284">MRTGSNFVLFAASFFSFLFCLVLMFTLTFCFGFCLLCVCGRYFVSFFSFFFLLSFVWILVSLNLGWVYGLLLHEMKSCVS</sequence>
<gene>
    <name evidence="2" type="ORF">P167DRAFT_436955</name>
</gene>
<dbReference type="AlphaFoldDB" id="A0A3N4K9C6"/>
<keyword evidence="1" id="KW-0472">Membrane</keyword>
<dbReference type="EMBL" id="ML119198">
    <property type="protein sequence ID" value="RPB07043.1"/>
    <property type="molecule type" value="Genomic_DNA"/>
</dbReference>
<organism evidence="2 3">
    <name type="scientific">Morchella conica CCBAS932</name>
    <dbReference type="NCBI Taxonomy" id="1392247"/>
    <lineage>
        <taxon>Eukaryota</taxon>
        <taxon>Fungi</taxon>
        <taxon>Dikarya</taxon>
        <taxon>Ascomycota</taxon>
        <taxon>Pezizomycotina</taxon>
        <taxon>Pezizomycetes</taxon>
        <taxon>Pezizales</taxon>
        <taxon>Morchellaceae</taxon>
        <taxon>Morchella</taxon>
    </lineage>
</organism>
<evidence type="ECO:0000313" key="2">
    <source>
        <dbReference type="EMBL" id="RPB07043.1"/>
    </source>
</evidence>
<evidence type="ECO:0000313" key="3">
    <source>
        <dbReference type="Proteomes" id="UP000277580"/>
    </source>
</evidence>
<evidence type="ECO:0000256" key="1">
    <source>
        <dbReference type="SAM" id="Phobius"/>
    </source>
</evidence>
<name>A0A3N4K9C6_9PEZI</name>